<feature type="region of interest" description="Disordered" evidence="2">
    <location>
        <begin position="150"/>
        <end position="176"/>
    </location>
</feature>
<dbReference type="InterPro" id="IPR050639">
    <property type="entry name" value="SSR_resolvase"/>
</dbReference>
<dbReference type="Gene3D" id="3.40.50.1390">
    <property type="entry name" value="Resolvase, N-terminal catalytic domain"/>
    <property type="match status" value="1"/>
</dbReference>
<reference evidence="5" key="1">
    <citation type="submission" date="2020-07" db="EMBL/GenBank/DDBJ databases">
        <title>Multicomponent nature underlies the extraordinary mechanical properties of spider dragline silk.</title>
        <authorList>
            <person name="Kono N."/>
            <person name="Nakamura H."/>
            <person name="Mori M."/>
            <person name="Yoshida Y."/>
            <person name="Ohtoshi R."/>
            <person name="Malay A.D."/>
            <person name="Moran D.A.P."/>
            <person name="Tomita M."/>
            <person name="Numata K."/>
            <person name="Arakawa K."/>
        </authorList>
    </citation>
    <scope>NUCLEOTIDE SEQUENCE</scope>
</reference>
<protein>
    <submittedName>
        <fullName evidence="5">Recombinase</fullName>
    </submittedName>
</protein>
<dbReference type="Gene3D" id="3.90.1750.20">
    <property type="entry name" value="Putative Large Serine Recombinase, Chain B, Domain 2"/>
    <property type="match status" value="1"/>
</dbReference>
<dbReference type="InterPro" id="IPR038109">
    <property type="entry name" value="DNA_bind_recomb_sf"/>
</dbReference>
<feature type="domain" description="Recombinase" evidence="4">
    <location>
        <begin position="69"/>
        <end position="212"/>
    </location>
</feature>
<dbReference type="Proteomes" id="UP000887116">
    <property type="component" value="Unassembled WGS sequence"/>
</dbReference>
<dbReference type="InterPro" id="IPR036162">
    <property type="entry name" value="Resolvase-like_N_sf"/>
</dbReference>
<dbReference type="PANTHER" id="PTHR30461:SF23">
    <property type="entry name" value="DNA RECOMBINASE-RELATED"/>
    <property type="match status" value="1"/>
</dbReference>
<dbReference type="Pfam" id="PF07508">
    <property type="entry name" value="Recombinase"/>
    <property type="match status" value="1"/>
</dbReference>
<evidence type="ECO:0000313" key="5">
    <source>
        <dbReference type="EMBL" id="GFQ94735.1"/>
    </source>
</evidence>
<evidence type="ECO:0000256" key="2">
    <source>
        <dbReference type="SAM" id="MobiDB-lite"/>
    </source>
</evidence>
<name>A0A8X6G1V7_TRICU</name>
<feature type="domain" description="Resolvase/invertase-type recombinase catalytic" evidence="3">
    <location>
        <begin position="1"/>
        <end position="60"/>
    </location>
</feature>
<keyword evidence="6" id="KW-1185">Reference proteome</keyword>
<comment type="caution">
    <text evidence="5">The sequence shown here is derived from an EMBL/GenBank/DDBJ whole genome shotgun (WGS) entry which is preliminary data.</text>
</comment>
<dbReference type="InterPro" id="IPR025827">
    <property type="entry name" value="Zn_ribbon_recom_dom"/>
</dbReference>
<dbReference type="PROSITE" id="PS51737">
    <property type="entry name" value="RECOMBINASE_DNA_BIND"/>
    <property type="match status" value="1"/>
</dbReference>
<dbReference type="GO" id="GO:0003677">
    <property type="term" value="F:DNA binding"/>
    <property type="evidence" value="ECO:0007669"/>
    <property type="project" value="InterPro"/>
</dbReference>
<evidence type="ECO:0000313" key="6">
    <source>
        <dbReference type="Proteomes" id="UP000887116"/>
    </source>
</evidence>
<dbReference type="Pfam" id="PF13408">
    <property type="entry name" value="Zn_ribbon_recom"/>
    <property type="match status" value="1"/>
</dbReference>
<feature type="coiled-coil region" evidence="1">
    <location>
        <begin position="343"/>
        <end position="377"/>
    </location>
</feature>
<organism evidence="5 6">
    <name type="scientific">Trichonephila clavata</name>
    <name type="common">Joro spider</name>
    <name type="synonym">Nephila clavata</name>
    <dbReference type="NCBI Taxonomy" id="2740835"/>
    <lineage>
        <taxon>Eukaryota</taxon>
        <taxon>Metazoa</taxon>
        <taxon>Ecdysozoa</taxon>
        <taxon>Arthropoda</taxon>
        <taxon>Chelicerata</taxon>
        <taxon>Arachnida</taxon>
        <taxon>Araneae</taxon>
        <taxon>Araneomorphae</taxon>
        <taxon>Entelegynae</taxon>
        <taxon>Araneoidea</taxon>
        <taxon>Nephilidae</taxon>
        <taxon>Trichonephila</taxon>
    </lineage>
</organism>
<dbReference type="InterPro" id="IPR011109">
    <property type="entry name" value="DNA_bind_recombinase_dom"/>
</dbReference>
<dbReference type="OrthoDB" id="6980819at2759"/>
<sequence length="447" mass="52413">MILLEEFQKAGAEVIFLNHQVGNSPESNLLLQMQGAIAEYERAKIMERNRRGRLHAARKGCISVMAIAPYGYRYIKSGTTGEERRFEINEEEARIVKKLFMWIGEERVSINETVRRLKERSVRTQKGREMWNRSTIQQILKNPAYKGQAAFGKTKSNPAKPRIRPQRNAGSQQKRSLTYPSKENWIYIPIPRIVDEALFNAVEEQLAENRERARIQKRKAAYMLQGLIVCQHCRYAYCGVRSGSKKKERVNYYYRCSTIYAFSSSVRGICNSKSVRADVLEMAIWEKVKSILNEPEGMMNEYQQRLEGRRESPLEQDLEREESKLKRGISRLIDSYTNEYINQEEFESRITEMKVHLKEVEEEKERMKDQKETEQEFAMIISSIKKFSSGIESEIDQYDWLEKRSVIRKLVKRIEVNVDDIIIVFRIKEFVAQSGQNQNVQHCPRVP</sequence>
<dbReference type="PANTHER" id="PTHR30461">
    <property type="entry name" value="DNA-INVERTASE FROM LAMBDOID PROPHAGE"/>
    <property type="match status" value="1"/>
</dbReference>
<evidence type="ECO:0000256" key="1">
    <source>
        <dbReference type="SAM" id="Coils"/>
    </source>
</evidence>
<dbReference type="GO" id="GO:0000150">
    <property type="term" value="F:DNA strand exchange activity"/>
    <property type="evidence" value="ECO:0007669"/>
    <property type="project" value="InterPro"/>
</dbReference>
<dbReference type="AlphaFoldDB" id="A0A8X6G1V7"/>
<dbReference type="EMBL" id="BMAO01004460">
    <property type="protein sequence ID" value="GFQ94735.1"/>
    <property type="molecule type" value="Genomic_DNA"/>
</dbReference>
<evidence type="ECO:0000259" key="3">
    <source>
        <dbReference type="PROSITE" id="PS51736"/>
    </source>
</evidence>
<dbReference type="InterPro" id="IPR006119">
    <property type="entry name" value="Resolv_N"/>
</dbReference>
<proteinExistence type="predicted"/>
<accession>A0A8X6G1V7</accession>
<evidence type="ECO:0000259" key="4">
    <source>
        <dbReference type="PROSITE" id="PS51737"/>
    </source>
</evidence>
<keyword evidence="1" id="KW-0175">Coiled coil</keyword>
<gene>
    <name evidence="5" type="primary">TV42_05045</name>
    <name evidence="5" type="ORF">TNCT_502681</name>
</gene>
<dbReference type="PROSITE" id="PS51736">
    <property type="entry name" value="RECOMBINASES_3"/>
    <property type="match status" value="1"/>
</dbReference>
<dbReference type="SUPFAM" id="SSF53041">
    <property type="entry name" value="Resolvase-like"/>
    <property type="match status" value="1"/>
</dbReference>
<dbReference type="Pfam" id="PF00239">
    <property type="entry name" value="Resolvase"/>
    <property type="match status" value="1"/>
</dbReference>